<proteinExistence type="inferred from homology"/>
<dbReference type="InterPro" id="IPR024899">
    <property type="entry name" value="CowN"/>
</dbReference>
<comment type="similarity">
    <text evidence="2">Belongs to the CowN family.</text>
</comment>
<evidence type="ECO:0000313" key="3">
    <source>
        <dbReference type="EMBL" id="MFK4753358.1"/>
    </source>
</evidence>
<reference evidence="3 4" key="1">
    <citation type="submission" date="2024-03" db="EMBL/GenBank/DDBJ databases">
        <title>High-quality draft genome sequence of Oceanobacter sp. wDCs-4.</title>
        <authorList>
            <person name="Dong C."/>
        </authorList>
    </citation>
    <scope>NUCLEOTIDE SEQUENCE [LARGE SCALE GENOMIC DNA]</scope>
    <source>
        <strain evidence="4">wDCs-4</strain>
    </source>
</reference>
<organism evidence="3 4">
    <name type="scientific">Oceanobacter antarcticus</name>
    <dbReference type="NCBI Taxonomy" id="3133425"/>
    <lineage>
        <taxon>Bacteria</taxon>
        <taxon>Pseudomonadati</taxon>
        <taxon>Pseudomonadota</taxon>
        <taxon>Gammaproteobacteria</taxon>
        <taxon>Oceanospirillales</taxon>
        <taxon>Oceanospirillaceae</taxon>
        <taxon>Oceanobacter</taxon>
    </lineage>
</organism>
<gene>
    <name evidence="2 3" type="primary">cowN</name>
    <name evidence="3" type="ORF">WG929_13160</name>
</gene>
<comment type="caution">
    <text evidence="3">The sequence shown here is derived from an EMBL/GenBank/DDBJ whole genome shotgun (WGS) entry which is preliminary data.</text>
</comment>
<protein>
    <recommendedName>
        <fullName evidence="2">N(2)-fixation sustaining protein CowN</fullName>
    </recommendedName>
    <alternativeName>
        <fullName evidence="2">CO weal-nitrogenase</fullName>
    </alternativeName>
</protein>
<keyword evidence="4" id="KW-1185">Reference proteome</keyword>
<keyword evidence="1 2" id="KW-0535">Nitrogen fixation</keyword>
<sequence length="110" mass="12486">MNIRASDTTPTSATDKVDRDPLDRYVSFCGIDCDGNANRLLAMLENHLATGDGDTRWQSYFQQKREQQAAMNQDNLYFIGAQMNSLYSYLESCDDDAALALLWQLEQECC</sequence>
<name>A0ABW8NK52_9GAMM</name>
<dbReference type="RefSeq" id="WP_416206404.1">
    <property type="nucleotide sequence ID" value="NZ_JBBKTX010000015.1"/>
</dbReference>
<dbReference type="EMBL" id="JBBKTX010000015">
    <property type="protein sequence ID" value="MFK4753358.1"/>
    <property type="molecule type" value="Genomic_DNA"/>
</dbReference>
<accession>A0ABW8NK52</accession>
<evidence type="ECO:0000313" key="4">
    <source>
        <dbReference type="Proteomes" id="UP001620597"/>
    </source>
</evidence>
<comment type="function">
    <text evidence="2">Is required to sustain N(2)-dependent growth in the presence of low levels of carbon monoxide (CO). Probably acts by protecting the N(2) fixation ability of the nitrogenase complex, which is inactivated in the presence of CO.</text>
</comment>
<evidence type="ECO:0000256" key="2">
    <source>
        <dbReference type="HAMAP-Rule" id="MF_02117"/>
    </source>
</evidence>
<dbReference type="NCBIfam" id="NF033689">
    <property type="entry name" value="N2Fix_CO_CowN"/>
    <property type="match status" value="1"/>
</dbReference>
<dbReference type="Proteomes" id="UP001620597">
    <property type="component" value="Unassembled WGS sequence"/>
</dbReference>
<evidence type="ECO:0000256" key="1">
    <source>
        <dbReference type="ARBA" id="ARBA00023231"/>
    </source>
</evidence>
<dbReference type="HAMAP" id="MF_02117">
    <property type="entry name" value="CowN"/>
    <property type="match status" value="1"/>
</dbReference>
<dbReference type="Pfam" id="PF20543">
    <property type="entry name" value="CowN"/>
    <property type="match status" value="1"/>
</dbReference>